<keyword evidence="1" id="KW-0472">Membrane</keyword>
<keyword evidence="4" id="KW-1185">Reference proteome</keyword>
<keyword evidence="1" id="KW-1133">Transmembrane helix</keyword>
<dbReference type="InterPro" id="IPR002656">
    <property type="entry name" value="Acyl_transf_3_dom"/>
</dbReference>
<gene>
    <name evidence="3" type="ORF">AALB_2401</name>
</gene>
<feature type="transmembrane region" description="Helical" evidence="1">
    <location>
        <begin position="165"/>
        <end position="189"/>
    </location>
</feature>
<dbReference type="Proteomes" id="UP000014461">
    <property type="component" value="Unassembled WGS sequence"/>
</dbReference>
<dbReference type="OrthoDB" id="9767863at2"/>
<keyword evidence="1" id="KW-0812">Transmembrane</keyword>
<feature type="transmembrane region" description="Helical" evidence="1">
    <location>
        <begin position="209"/>
        <end position="231"/>
    </location>
</feature>
<accession>R9PTF3</accession>
<dbReference type="STRING" id="1331007.AALB_2401"/>
<comment type="caution">
    <text evidence="3">The sequence shown here is derived from an EMBL/GenBank/DDBJ whole genome shotgun (WGS) entry which is preliminary data.</text>
</comment>
<dbReference type="PANTHER" id="PTHR23028:SF53">
    <property type="entry name" value="ACYL_TRANSF_3 DOMAIN-CONTAINING PROTEIN"/>
    <property type="match status" value="1"/>
</dbReference>
<dbReference type="GO" id="GO:0016020">
    <property type="term" value="C:membrane"/>
    <property type="evidence" value="ECO:0007669"/>
    <property type="project" value="TreeGrafter"/>
</dbReference>
<sequence length="388" mass="43936">MHSLRGFDGMRALACLAVLAHHLAQRLDSHHWLVKGLHAGELGVSLFFVLSGALLAYPFWQAHFSAQTLPRIKEYIKRRAARIIPAYYLVLLVSVLLNMLVAPQEYALPRLLAGLSFIAPYHYISFFPSDINGPLWSIGLEVSCYLLLPLLLMPLWRRKTSSLKVAIAWGVALLLVMQFLHYLIVLLFMTDQEGKGWQYGIIGGAKQWLPYWNIASFMGQFLCGVIAAAGIAWYEKQQQLRHYYFDLAFLGAFGLASWMSLNYLVPGAPSQSLGQAYLAPLFSMLCAVALLAAHFSSYCSWLLDNRLFSHIATLSFGIYLWHYLIMEIIRILWVPQYHYMGMEDITFGLQIGALVVCLSWTIAALSFYLLEKPILNWARGSNKMNRSA</sequence>
<evidence type="ECO:0000313" key="4">
    <source>
        <dbReference type="Proteomes" id="UP000014461"/>
    </source>
</evidence>
<feature type="transmembrane region" description="Helical" evidence="1">
    <location>
        <begin position="42"/>
        <end position="60"/>
    </location>
</feature>
<dbReference type="Pfam" id="PF01757">
    <property type="entry name" value="Acyl_transf_3"/>
    <property type="match status" value="1"/>
</dbReference>
<evidence type="ECO:0000259" key="2">
    <source>
        <dbReference type="Pfam" id="PF01757"/>
    </source>
</evidence>
<organism evidence="3 4">
    <name type="scientific">Agarivorans albus MKT 106</name>
    <dbReference type="NCBI Taxonomy" id="1331007"/>
    <lineage>
        <taxon>Bacteria</taxon>
        <taxon>Pseudomonadati</taxon>
        <taxon>Pseudomonadota</taxon>
        <taxon>Gammaproteobacteria</taxon>
        <taxon>Alteromonadales</taxon>
        <taxon>Alteromonadaceae</taxon>
        <taxon>Agarivorans</taxon>
    </lineage>
</organism>
<dbReference type="GO" id="GO:0016747">
    <property type="term" value="F:acyltransferase activity, transferring groups other than amino-acyl groups"/>
    <property type="evidence" value="ECO:0007669"/>
    <property type="project" value="InterPro"/>
</dbReference>
<feature type="transmembrane region" description="Helical" evidence="1">
    <location>
        <begin position="345"/>
        <end position="370"/>
    </location>
</feature>
<feature type="transmembrane region" description="Helical" evidence="1">
    <location>
        <begin position="80"/>
        <end position="101"/>
    </location>
</feature>
<name>R9PTF3_AGAAL</name>
<feature type="transmembrane region" description="Helical" evidence="1">
    <location>
        <begin position="135"/>
        <end position="153"/>
    </location>
</feature>
<proteinExistence type="predicted"/>
<feature type="transmembrane region" description="Helical" evidence="1">
    <location>
        <begin position="277"/>
        <end position="295"/>
    </location>
</feature>
<feature type="domain" description="Acyltransferase 3" evidence="2">
    <location>
        <begin position="6"/>
        <end position="363"/>
    </location>
</feature>
<dbReference type="AlphaFoldDB" id="R9PTF3"/>
<evidence type="ECO:0000313" key="3">
    <source>
        <dbReference type="EMBL" id="GAD02321.1"/>
    </source>
</evidence>
<protein>
    <recommendedName>
        <fullName evidence="2">Acyltransferase 3 domain-containing protein</fullName>
    </recommendedName>
</protein>
<evidence type="ECO:0000256" key="1">
    <source>
        <dbReference type="SAM" id="Phobius"/>
    </source>
</evidence>
<dbReference type="PANTHER" id="PTHR23028">
    <property type="entry name" value="ACETYLTRANSFERASE"/>
    <property type="match status" value="1"/>
</dbReference>
<feature type="transmembrane region" description="Helical" evidence="1">
    <location>
        <begin position="243"/>
        <end position="265"/>
    </location>
</feature>
<dbReference type="EMBL" id="BARX01000015">
    <property type="protein sequence ID" value="GAD02321.1"/>
    <property type="molecule type" value="Genomic_DNA"/>
</dbReference>
<dbReference type="GO" id="GO:0000271">
    <property type="term" value="P:polysaccharide biosynthetic process"/>
    <property type="evidence" value="ECO:0007669"/>
    <property type="project" value="TreeGrafter"/>
</dbReference>
<reference evidence="3" key="1">
    <citation type="journal article" date="2013" name="Genome Announc.">
        <title>Draft Genome Sequence of Agarivorans albus Strain MKT 106T, an Agarolytic Marine Bacterium.</title>
        <authorList>
            <person name="Yasuike M."/>
            <person name="Nakamura Y."/>
            <person name="Kai W."/>
            <person name="Fujiwara A."/>
            <person name="Fukui Y."/>
            <person name="Satomi M."/>
            <person name="Sano M."/>
        </authorList>
    </citation>
    <scope>NUCLEOTIDE SEQUENCE [LARGE SCALE GENOMIC DNA]</scope>
</reference>
<dbReference type="InterPro" id="IPR050879">
    <property type="entry name" value="Acyltransferase_3"/>
</dbReference>
<dbReference type="RefSeq" id="WP_016402089.1">
    <property type="nucleotide sequence ID" value="NZ_BARX01000015.1"/>
</dbReference>
<feature type="transmembrane region" description="Helical" evidence="1">
    <location>
        <begin position="307"/>
        <end position="325"/>
    </location>
</feature>